<keyword evidence="1" id="KW-0378">Hydrolase</keyword>
<dbReference type="SMART" id="SM00331">
    <property type="entry name" value="PP2C_SIG"/>
    <property type="match status" value="1"/>
</dbReference>
<dbReference type="Pfam" id="PF08448">
    <property type="entry name" value="PAS_4"/>
    <property type="match status" value="1"/>
</dbReference>
<dbReference type="InterPro" id="IPR013767">
    <property type="entry name" value="PAS_fold"/>
</dbReference>
<protein>
    <submittedName>
        <fullName evidence="3">SpoIIE family protein phosphatase</fullName>
    </submittedName>
</protein>
<dbReference type="InterPro" id="IPR035965">
    <property type="entry name" value="PAS-like_dom_sf"/>
</dbReference>
<dbReference type="Pfam" id="PF13581">
    <property type="entry name" value="HATPase_c_2"/>
    <property type="match status" value="1"/>
</dbReference>
<dbReference type="SUPFAM" id="SSF55781">
    <property type="entry name" value="GAF domain-like"/>
    <property type="match status" value="1"/>
</dbReference>
<dbReference type="PROSITE" id="PS50112">
    <property type="entry name" value="PAS"/>
    <property type="match status" value="1"/>
</dbReference>
<organism evidence="3 4">
    <name type="scientific">Kitasatospora nipponensis</name>
    <dbReference type="NCBI Taxonomy" id="258049"/>
    <lineage>
        <taxon>Bacteria</taxon>
        <taxon>Bacillati</taxon>
        <taxon>Actinomycetota</taxon>
        <taxon>Actinomycetes</taxon>
        <taxon>Kitasatosporales</taxon>
        <taxon>Streptomycetaceae</taxon>
        <taxon>Kitasatospora</taxon>
    </lineage>
</organism>
<evidence type="ECO:0000313" key="4">
    <source>
        <dbReference type="Proteomes" id="UP001500037"/>
    </source>
</evidence>
<dbReference type="Gene3D" id="3.60.40.10">
    <property type="entry name" value="PPM-type phosphatase domain"/>
    <property type="match status" value="1"/>
</dbReference>
<dbReference type="Gene3D" id="3.30.565.10">
    <property type="entry name" value="Histidine kinase-like ATPase, C-terminal domain"/>
    <property type="match status" value="1"/>
</dbReference>
<gene>
    <name evidence="3" type="ORF">GCM10009665_60870</name>
</gene>
<dbReference type="InterPro" id="IPR036457">
    <property type="entry name" value="PPM-type-like_dom_sf"/>
</dbReference>
<dbReference type="CDD" id="cd00130">
    <property type="entry name" value="PAS"/>
    <property type="match status" value="2"/>
</dbReference>
<name>A0ABN1WVS8_9ACTN</name>
<dbReference type="NCBIfam" id="TIGR00229">
    <property type="entry name" value="sensory_box"/>
    <property type="match status" value="1"/>
</dbReference>
<keyword evidence="4" id="KW-1185">Reference proteome</keyword>
<dbReference type="Gene3D" id="3.30.450.20">
    <property type="entry name" value="PAS domain"/>
    <property type="match status" value="2"/>
</dbReference>
<evidence type="ECO:0000313" key="3">
    <source>
        <dbReference type="EMBL" id="GAA1263087.1"/>
    </source>
</evidence>
<comment type="caution">
    <text evidence="3">The sequence shown here is derived from an EMBL/GenBank/DDBJ whole genome shotgun (WGS) entry which is preliminary data.</text>
</comment>
<dbReference type="SUPFAM" id="SSF81606">
    <property type="entry name" value="PP2C-like"/>
    <property type="match status" value="1"/>
</dbReference>
<accession>A0ABN1WVS8</accession>
<dbReference type="InterPro" id="IPR036890">
    <property type="entry name" value="HATPase_C_sf"/>
</dbReference>
<dbReference type="Pfam" id="PF01590">
    <property type="entry name" value="GAF"/>
    <property type="match status" value="1"/>
</dbReference>
<dbReference type="InterPro" id="IPR000014">
    <property type="entry name" value="PAS"/>
</dbReference>
<proteinExistence type="predicted"/>
<dbReference type="InterPro" id="IPR052016">
    <property type="entry name" value="Bact_Sigma-Reg"/>
</dbReference>
<dbReference type="InterPro" id="IPR029016">
    <property type="entry name" value="GAF-like_dom_sf"/>
</dbReference>
<dbReference type="Pfam" id="PF07228">
    <property type="entry name" value="SpoIIE"/>
    <property type="match status" value="1"/>
</dbReference>
<dbReference type="InterPro" id="IPR013656">
    <property type="entry name" value="PAS_4"/>
</dbReference>
<dbReference type="PANTHER" id="PTHR43156:SF2">
    <property type="entry name" value="STAGE II SPORULATION PROTEIN E"/>
    <property type="match status" value="1"/>
</dbReference>
<evidence type="ECO:0000259" key="2">
    <source>
        <dbReference type="PROSITE" id="PS50112"/>
    </source>
</evidence>
<sequence>MITMDTPEAAEGPPGGPFVPGAAVAMATPDGVLAGWSAGAQRLLGYSASEAAGRPAADLLASPLPRSARERLAGRGDWVGLVVLRHRDGGPATCRLSVRALPVGDGQVGWLFEAAPLEQGAEHDGDRLVHWAFDQSPFAQAIYDTEGRFLRVNRAMARQLAATEGELRGLRMTEHLPDPLFEVPQRSVERVAATGRPEQIENRVQMPGEAFPHAWIVHLTPLRDPAGRVHAVQQTVLDFSEQQAARETLALLDEASRRIGSSLDVARTAQELADVAVPACADFVSVDLLDAVLRGDEPAPISTDGHLVLRRAAVRSDVPGVVTVGEPAGYPESSPHARCLASGRGTVHRITDPEITRWLAQDPDRAAWIDRYRPHSLLTVPLQARGVNLGVVLFTRLAASAAPYGQDDLEIAEELATRAAVCIDNARRYTRERTTALALQHSLLPQGIPEQAAVDVAGRYLPAGSKAGVGGDWFDVIPLSGARVALVVGDVVGHGIHASAAMGRLRTAVRTLADVDLAPDELLAHLDDLVIRLGTGQECADVPPGELGATCLYAVYDPISRRCSLASAGHPWPALVTPEGTVDFVELPSGPPLGLGGLPFESVETELPAGSLLALYTDGLIEARGRDIDTGLNALRTTLAGSLPPLGAALDLDTLCDTVLEALLDERPADDVALLVARTHALDTRHVARWDLPADPAVVAEVRAWTTAQLHAWELDELAFVTELTVSELVTNAIRYGALPIQLRLIKDRTLICEVADANSTAPHLRRARIFDEGGRGLMMVAQLTERWGTRHTGTGKTIWAEQPLPRPAAP</sequence>
<dbReference type="EMBL" id="BAAALF010000156">
    <property type="protein sequence ID" value="GAA1263087.1"/>
    <property type="molecule type" value="Genomic_DNA"/>
</dbReference>
<evidence type="ECO:0000256" key="1">
    <source>
        <dbReference type="ARBA" id="ARBA00022801"/>
    </source>
</evidence>
<dbReference type="Pfam" id="PF00989">
    <property type="entry name" value="PAS"/>
    <property type="match status" value="1"/>
</dbReference>
<dbReference type="CDD" id="cd16936">
    <property type="entry name" value="HATPase_RsbW-like"/>
    <property type="match status" value="1"/>
</dbReference>
<dbReference type="InterPro" id="IPR003594">
    <property type="entry name" value="HATPase_dom"/>
</dbReference>
<dbReference type="InterPro" id="IPR001932">
    <property type="entry name" value="PPM-type_phosphatase-like_dom"/>
</dbReference>
<dbReference type="PANTHER" id="PTHR43156">
    <property type="entry name" value="STAGE II SPORULATION PROTEIN E-RELATED"/>
    <property type="match status" value="1"/>
</dbReference>
<dbReference type="SUPFAM" id="SSF55785">
    <property type="entry name" value="PYP-like sensor domain (PAS domain)"/>
    <property type="match status" value="2"/>
</dbReference>
<dbReference type="InterPro" id="IPR003018">
    <property type="entry name" value="GAF"/>
</dbReference>
<dbReference type="Proteomes" id="UP001500037">
    <property type="component" value="Unassembled WGS sequence"/>
</dbReference>
<feature type="domain" description="PAS" evidence="2">
    <location>
        <begin position="24"/>
        <end position="54"/>
    </location>
</feature>
<reference evidence="3 4" key="1">
    <citation type="journal article" date="2019" name="Int. J. Syst. Evol. Microbiol.">
        <title>The Global Catalogue of Microorganisms (GCM) 10K type strain sequencing project: providing services to taxonomists for standard genome sequencing and annotation.</title>
        <authorList>
            <consortium name="The Broad Institute Genomics Platform"/>
            <consortium name="The Broad Institute Genome Sequencing Center for Infectious Disease"/>
            <person name="Wu L."/>
            <person name="Ma J."/>
        </authorList>
    </citation>
    <scope>NUCLEOTIDE SEQUENCE [LARGE SCALE GENOMIC DNA]</scope>
    <source>
        <strain evidence="3 4">JCM 13004</strain>
    </source>
</reference>
<dbReference type="Gene3D" id="3.30.450.40">
    <property type="match status" value="1"/>
</dbReference>